<evidence type="ECO:0000256" key="5">
    <source>
        <dbReference type="ARBA" id="ARBA00022536"/>
    </source>
</evidence>
<dbReference type="InterPro" id="IPR017441">
    <property type="entry name" value="Protein_kinase_ATP_BS"/>
</dbReference>
<evidence type="ECO:0000256" key="10">
    <source>
        <dbReference type="ARBA" id="ARBA00022737"/>
    </source>
</evidence>
<dbReference type="PROSITE" id="PS00108">
    <property type="entry name" value="PROTEIN_KINASE_ST"/>
    <property type="match status" value="1"/>
</dbReference>
<dbReference type="Pfam" id="PF01453">
    <property type="entry name" value="B_lectin"/>
    <property type="match status" value="1"/>
</dbReference>
<dbReference type="PANTHER" id="PTHR47974">
    <property type="entry name" value="OS07G0415500 PROTEIN"/>
    <property type="match status" value="1"/>
</dbReference>
<feature type="chain" id="PRO_5002259754" description="Receptor-like serine/threonine-protein kinase" evidence="24">
    <location>
        <begin position="24"/>
        <end position="826"/>
    </location>
</feature>
<keyword evidence="8 24" id="KW-0732">Signal</keyword>
<evidence type="ECO:0000256" key="7">
    <source>
        <dbReference type="ARBA" id="ARBA00022692"/>
    </source>
</evidence>
<feature type="domain" description="Bulb-type lectin" evidence="26">
    <location>
        <begin position="140"/>
        <end position="258"/>
    </location>
</feature>
<dbReference type="SUPFAM" id="SSF56112">
    <property type="entry name" value="Protein kinase-like (PK-like)"/>
    <property type="match status" value="1"/>
</dbReference>
<dbReference type="OMA" id="AGNIPIW"/>
<dbReference type="InterPro" id="IPR011009">
    <property type="entry name" value="Kinase-like_dom_sf"/>
</dbReference>
<dbReference type="FunFam" id="2.90.10.10:FF:000025">
    <property type="entry name" value="G-type lectin S-receptor-like serine/threonine-protein kinase"/>
    <property type="match status" value="1"/>
</dbReference>
<dbReference type="PROSITE" id="PS50011">
    <property type="entry name" value="PROTEIN_KINASE_DOM"/>
    <property type="match status" value="1"/>
</dbReference>
<keyword evidence="16" id="KW-1015">Disulfide bond</keyword>
<dbReference type="FunFam" id="2.90.10.10:FF:000016">
    <property type="entry name" value="G-type lectin S-receptor-like serine/threonine-protein kinase"/>
    <property type="match status" value="1"/>
</dbReference>
<dbReference type="EnsemblPlants" id="Bo8g027090.1">
    <property type="protein sequence ID" value="Bo8g027090.1"/>
    <property type="gene ID" value="Bo8g027090"/>
</dbReference>
<evidence type="ECO:0000256" key="24">
    <source>
        <dbReference type="SAM" id="SignalP"/>
    </source>
</evidence>
<dbReference type="GO" id="GO:0005886">
    <property type="term" value="C:plasma membrane"/>
    <property type="evidence" value="ECO:0007669"/>
    <property type="project" value="UniProtKB-SubCell"/>
</dbReference>
<dbReference type="CDD" id="cd14066">
    <property type="entry name" value="STKc_IRAK"/>
    <property type="match status" value="1"/>
</dbReference>
<feature type="domain" description="Protein kinase" evidence="25">
    <location>
        <begin position="483"/>
        <end position="759"/>
    </location>
</feature>
<keyword evidence="12 21" id="KW-0418">Kinase</keyword>
<dbReference type="Gramene" id="Bo8g027090.1">
    <property type="protein sequence ID" value="Bo8g027090.1"/>
    <property type="gene ID" value="Bo8g027090"/>
</dbReference>
<reference evidence="27 28" key="1">
    <citation type="journal article" date="2014" name="Genome Biol.">
        <title>Transcriptome and methylome profiling reveals relics of genome dominance in the mesopolyploid Brassica oleracea.</title>
        <authorList>
            <person name="Parkin I.A."/>
            <person name="Koh C."/>
            <person name="Tang H."/>
            <person name="Robinson S.J."/>
            <person name="Kagale S."/>
            <person name="Clarke W.E."/>
            <person name="Town C.D."/>
            <person name="Nixon J."/>
            <person name="Krishnakumar V."/>
            <person name="Bidwell S.L."/>
            <person name="Denoeud F."/>
            <person name="Belcram H."/>
            <person name="Links M.G."/>
            <person name="Just J."/>
            <person name="Clarke C."/>
            <person name="Bender T."/>
            <person name="Huebert T."/>
            <person name="Mason A.S."/>
            <person name="Pires J.C."/>
            <person name="Barker G."/>
            <person name="Moore J."/>
            <person name="Walley P.G."/>
            <person name="Manoli S."/>
            <person name="Batley J."/>
            <person name="Edwards D."/>
            <person name="Nelson M.N."/>
            <person name="Wang X."/>
            <person name="Paterson A.H."/>
            <person name="King G."/>
            <person name="Bancroft I."/>
            <person name="Chalhoub B."/>
            <person name="Sharpe A.G."/>
        </authorList>
    </citation>
    <scope>NUCLEOTIDE SEQUENCE</scope>
    <source>
        <strain evidence="27 28">cv. TO1000</strain>
    </source>
</reference>
<dbReference type="FunFam" id="1.10.510.10:FF:000384">
    <property type="entry name" value="G-type lectin S-receptor-like serine/threonine-protein kinase"/>
    <property type="match status" value="1"/>
</dbReference>
<keyword evidence="5" id="KW-0245">EGF-like domain</keyword>
<evidence type="ECO:0000313" key="27">
    <source>
        <dbReference type="EnsemblPlants" id="Bo8g027090.1"/>
    </source>
</evidence>
<dbReference type="Pfam" id="PF00954">
    <property type="entry name" value="S_locus_glycop"/>
    <property type="match status" value="1"/>
</dbReference>
<keyword evidence="17" id="KW-0675">Receptor</keyword>
<dbReference type="PIRSF" id="PIRSF000641">
    <property type="entry name" value="SRK"/>
    <property type="match status" value="1"/>
</dbReference>
<dbReference type="Gene3D" id="2.90.10.10">
    <property type="entry name" value="Bulb-type lectin domain"/>
    <property type="match status" value="2"/>
</dbReference>
<keyword evidence="11 21" id="KW-0547">Nucleotide-binding</keyword>
<keyword evidence="14" id="KW-1133">Transmembrane helix</keyword>
<protein>
    <recommendedName>
        <fullName evidence="21">Receptor-like serine/threonine-protein kinase</fullName>
        <ecNumber evidence="21">2.7.11.1</ecNumber>
    </recommendedName>
</protein>
<feature type="region of interest" description="Disordered" evidence="23">
    <location>
        <begin position="787"/>
        <end position="826"/>
    </location>
</feature>
<evidence type="ECO:0000313" key="28">
    <source>
        <dbReference type="Proteomes" id="UP000032141"/>
    </source>
</evidence>
<keyword evidence="2" id="KW-0713">Self-incompatibility</keyword>
<dbReference type="OrthoDB" id="1918782at2759"/>
<dbReference type="GO" id="GO:0106310">
    <property type="term" value="F:protein serine kinase activity"/>
    <property type="evidence" value="ECO:0007669"/>
    <property type="project" value="RHEA"/>
</dbReference>
<dbReference type="PROSITE" id="PS00107">
    <property type="entry name" value="PROTEIN_KINASE_ATP"/>
    <property type="match status" value="1"/>
</dbReference>
<evidence type="ECO:0000256" key="21">
    <source>
        <dbReference type="PIRNR" id="PIRNR000641"/>
    </source>
</evidence>
<feature type="signal peptide" evidence="24">
    <location>
        <begin position="1"/>
        <end position="23"/>
    </location>
</feature>
<dbReference type="InterPro" id="IPR036426">
    <property type="entry name" value="Bulb-type_lectin_dom_sf"/>
</dbReference>
<dbReference type="STRING" id="109376.A0A0D3DKM0"/>
<evidence type="ECO:0000256" key="19">
    <source>
        <dbReference type="ARBA" id="ARBA00047899"/>
    </source>
</evidence>
<feature type="domain" description="Bulb-type lectin" evidence="26">
    <location>
        <begin position="21"/>
        <end position="137"/>
    </location>
</feature>
<dbReference type="EC" id="2.7.11.1" evidence="21"/>
<dbReference type="InterPro" id="IPR008271">
    <property type="entry name" value="Ser/Thr_kinase_AS"/>
</dbReference>
<evidence type="ECO:0000256" key="1">
    <source>
        <dbReference type="ARBA" id="ARBA00004251"/>
    </source>
</evidence>
<evidence type="ECO:0000256" key="16">
    <source>
        <dbReference type="ARBA" id="ARBA00023157"/>
    </source>
</evidence>
<dbReference type="SMART" id="SM00220">
    <property type="entry name" value="S_TKc"/>
    <property type="match status" value="1"/>
</dbReference>
<dbReference type="SUPFAM" id="SSF51110">
    <property type="entry name" value="alpha-D-mannose-specific plant lectins"/>
    <property type="match status" value="2"/>
</dbReference>
<name>A0A0D3DKM0_BRAOL</name>
<keyword evidence="28" id="KW-1185">Reference proteome</keyword>
<comment type="similarity">
    <text evidence="21">Belongs to the protein kinase superfamily. Ser/Thr protein kinase family.</text>
</comment>
<feature type="binding site" evidence="22">
    <location>
        <position position="511"/>
    </location>
    <ligand>
        <name>ATP</name>
        <dbReference type="ChEBI" id="CHEBI:30616"/>
    </ligand>
</feature>
<evidence type="ECO:0000259" key="26">
    <source>
        <dbReference type="PROSITE" id="PS50927"/>
    </source>
</evidence>
<dbReference type="InterPro" id="IPR024171">
    <property type="entry name" value="SRK-like_kinase"/>
</dbReference>
<evidence type="ECO:0000256" key="8">
    <source>
        <dbReference type="ARBA" id="ARBA00022729"/>
    </source>
</evidence>
<evidence type="ECO:0000256" key="13">
    <source>
        <dbReference type="ARBA" id="ARBA00022840"/>
    </source>
</evidence>
<comment type="catalytic activity">
    <reaction evidence="20 21">
        <text>L-seryl-[protein] + ATP = O-phospho-L-seryl-[protein] + ADP + H(+)</text>
        <dbReference type="Rhea" id="RHEA:17989"/>
        <dbReference type="Rhea" id="RHEA-COMP:9863"/>
        <dbReference type="Rhea" id="RHEA-COMP:11604"/>
        <dbReference type="ChEBI" id="CHEBI:15378"/>
        <dbReference type="ChEBI" id="CHEBI:29999"/>
        <dbReference type="ChEBI" id="CHEBI:30616"/>
        <dbReference type="ChEBI" id="CHEBI:83421"/>
        <dbReference type="ChEBI" id="CHEBI:456216"/>
        <dbReference type="EC" id="2.7.11.1"/>
    </reaction>
</comment>
<reference evidence="27" key="2">
    <citation type="submission" date="2015-03" db="UniProtKB">
        <authorList>
            <consortium name="EnsemblPlants"/>
        </authorList>
    </citation>
    <scope>IDENTIFICATION</scope>
</reference>
<evidence type="ECO:0000256" key="15">
    <source>
        <dbReference type="ARBA" id="ARBA00023136"/>
    </source>
</evidence>
<keyword evidence="18" id="KW-0325">Glycoprotein</keyword>
<evidence type="ECO:0000256" key="3">
    <source>
        <dbReference type="ARBA" id="ARBA00022475"/>
    </source>
</evidence>
<keyword evidence="13 21" id="KW-0067">ATP-binding</keyword>
<dbReference type="RefSeq" id="XP_013605006.1">
    <property type="nucleotide sequence ID" value="XM_013749552.1"/>
</dbReference>
<dbReference type="InterPro" id="IPR001480">
    <property type="entry name" value="Bulb-type_lectin_dom"/>
</dbReference>
<keyword evidence="7" id="KW-0812">Transmembrane</keyword>
<evidence type="ECO:0000256" key="9">
    <source>
        <dbReference type="ARBA" id="ARBA00022734"/>
    </source>
</evidence>
<keyword evidence="3" id="KW-1003">Cell membrane</keyword>
<evidence type="ECO:0000259" key="25">
    <source>
        <dbReference type="PROSITE" id="PS50011"/>
    </source>
</evidence>
<dbReference type="eggNOG" id="ENOG502QRWA">
    <property type="taxonomic scope" value="Eukaryota"/>
</dbReference>
<keyword evidence="15" id="KW-0472">Membrane</keyword>
<comment type="subcellular location">
    <subcellularLocation>
        <location evidence="1">Cell membrane</location>
        <topology evidence="1">Single-pass type I membrane protein</topology>
    </subcellularLocation>
</comment>
<evidence type="ECO:0000256" key="14">
    <source>
        <dbReference type="ARBA" id="ARBA00022989"/>
    </source>
</evidence>
<evidence type="ECO:0000256" key="18">
    <source>
        <dbReference type="ARBA" id="ARBA00023180"/>
    </source>
</evidence>
<evidence type="ECO:0000256" key="2">
    <source>
        <dbReference type="ARBA" id="ARBA00022471"/>
    </source>
</evidence>
<dbReference type="Gene3D" id="1.10.510.10">
    <property type="entry name" value="Transferase(Phosphotransferase) domain 1"/>
    <property type="match status" value="1"/>
</dbReference>
<evidence type="ECO:0000256" key="6">
    <source>
        <dbReference type="ARBA" id="ARBA00022679"/>
    </source>
</evidence>
<dbReference type="PROSITE" id="PS50927">
    <property type="entry name" value="BULB_LECTIN"/>
    <property type="match status" value="2"/>
</dbReference>
<evidence type="ECO:0000256" key="22">
    <source>
        <dbReference type="PROSITE-ProRule" id="PRU10141"/>
    </source>
</evidence>
<dbReference type="InterPro" id="IPR000858">
    <property type="entry name" value="S_locus_glycoprot_dom"/>
</dbReference>
<dbReference type="GO" id="GO:0060320">
    <property type="term" value="P:rejection of self pollen"/>
    <property type="evidence" value="ECO:0007669"/>
    <property type="project" value="UniProtKB-KW"/>
</dbReference>
<keyword evidence="6 21" id="KW-0808">Transferase</keyword>
<dbReference type="Pfam" id="PF00069">
    <property type="entry name" value="Pkinase"/>
    <property type="match status" value="1"/>
</dbReference>
<feature type="compositionally biased region" description="Polar residues" evidence="23">
    <location>
        <begin position="802"/>
        <end position="826"/>
    </location>
</feature>
<dbReference type="Proteomes" id="UP000032141">
    <property type="component" value="Chromosome C8"/>
</dbReference>
<dbReference type="GO" id="GO:0004674">
    <property type="term" value="F:protein serine/threonine kinase activity"/>
    <property type="evidence" value="ECO:0007669"/>
    <property type="project" value="UniProtKB-KW"/>
</dbReference>
<evidence type="ECO:0000256" key="23">
    <source>
        <dbReference type="SAM" id="MobiDB-lite"/>
    </source>
</evidence>
<dbReference type="GO" id="GO:0005524">
    <property type="term" value="F:ATP binding"/>
    <property type="evidence" value="ECO:0007669"/>
    <property type="project" value="UniProtKB-UniRule"/>
</dbReference>
<dbReference type="PANTHER" id="PTHR47974:SF32">
    <property type="entry name" value="RECEPTOR-LIKE SERINE_THREONINE-PROTEIN KINASE"/>
    <property type="match status" value="1"/>
</dbReference>
<dbReference type="HOGENOM" id="CLU_000288_116_2_1"/>
<keyword evidence="4 21" id="KW-0723">Serine/threonine-protein kinase</keyword>
<organism evidence="27 28">
    <name type="scientific">Brassica oleracea var. oleracea</name>
    <dbReference type="NCBI Taxonomy" id="109376"/>
    <lineage>
        <taxon>Eukaryota</taxon>
        <taxon>Viridiplantae</taxon>
        <taxon>Streptophyta</taxon>
        <taxon>Embryophyta</taxon>
        <taxon>Tracheophyta</taxon>
        <taxon>Spermatophyta</taxon>
        <taxon>Magnoliopsida</taxon>
        <taxon>eudicotyledons</taxon>
        <taxon>Gunneridae</taxon>
        <taxon>Pentapetalae</taxon>
        <taxon>rosids</taxon>
        <taxon>malvids</taxon>
        <taxon>Brassicales</taxon>
        <taxon>Brassicaceae</taxon>
        <taxon>Brassiceae</taxon>
        <taxon>Brassica</taxon>
    </lineage>
</organism>
<evidence type="ECO:0000256" key="11">
    <source>
        <dbReference type="ARBA" id="ARBA00022741"/>
    </source>
</evidence>
<comment type="catalytic activity">
    <reaction evidence="19 21">
        <text>L-threonyl-[protein] + ATP = O-phospho-L-threonyl-[protein] + ADP + H(+)</text>
        <dbReference type="Rhea" id="RHEA:46608"/>
        <dbReference type="Rhea" id="RHEA-COMP:11060"/>
        <dbReference type="Rhea" id="RHEA-COMP:11605"/>
        <dbReference type="ChEBI" id="CHEBI:15378"/>
        <dbReference type="ChEBI" id="CHEBI:30013"/>
        <dbReference type="ChEBI" id="CHEBI:30616"/>
        <dbReference type="ChEBI" id="CHEBI:61977"/>
        <dbReference type="ChEBI" id="CHEBI:456216"/>
        <dbReference type="EC" id="2.7.11.1"/>
    </reaction>
</comment>
<dbReference type="GeneID" id="106312149"/>
<evidence type="ECO:0000256" key="20">
    <source>
        <dbReference type="ARBA" id="ARBA00048679"/>
    </source>
</evidence>
<dbReference type="FunFam" id="3.30.200.20:FF:000059">
    <property type="entry name" value="S-receptor-like serine/threonine-protein kinase"/>
    <property type="match status" value="1"/>
</dbReference>
<keyword evidence="10" id="KW-0677">Repeat</keyword>
<proteinExistence type="inferred from homology"/>
<dbReference type="InterPro" id="IPR000719">
    <property type="entry name" value="Prot_kinase_dom"/>
</dbReference>
<dbReference type="GO" id="GO:0030246">
    <property type="term" value="F:carbohydrate binding"/>
    <property type="evidence" value="ECO:0007669"/>
    <property type="project" value="UniProtKB-KW"/>
</dbReference>
<dbReference type="SMART" id="SM00108">
    <property type="entry name" value="B_lectin"/>
    <property type="match status" value="1"/>
</dbReference>
<evidence type="ECO:0000256" key="17">
    <source>
        <dbReference type="ARBA" id="ARBA00023170"/>
    </source>
</evidence>
<evidence type="ECO:0000256" key="12">
    <source>
        <dbReference type="ARBA" id="ARBA00022777"/>
    </source>
</evidence>
<keyword evidence="9" id="KW-0430">Lectin</keyword>
<accession>A0A0D3DKM0</accession>
<sequence>MAKSPYPNLLLLLLLRFPFSSSSIPLGSVLYASGSNQSWSSPNFTFSVSFLPSSSPNSFLAAVSFAGNIPIWSAGTVDSRGSLRLSSSGSLRLTNGSNATVWDSGTDGLGVVLATIEDSGNLRLLDNQSNPVWSSFDHPTDTIMQLQNFTAGKVLRSGNYSFQLERRGNLTLKWNNSTTYWSQGLNSSFSSNFSSPSLALQTNGVVLMFDSTLSGGTETIYSDDYGEGSNTFRFLKLDDDGNLRIYSSASRNSGPVSPHWSAVANQCLVYGYCGNFGICSYSDTTPVCLCPSRNFDLVDVNDRRKGCKRKVELNDCSGNATMLDLGNTRLVTDSSDPNSEVFFAGSSPCRSNCLVSTTCLASVSLSDGSGNCWQKQRGSFFTGYQSSSVPSTSYVKVCGPVLPNQPLVGTKGDGNNSKVHLWIVAVAVVGGLLGLAVVEVGLWWCCCRNNPKFGTLSSHYTLLEYASGAPVQFSYRELQRCTKSFKEKLGAGGFGTVYRGVLSNKTVVAVKQLEGIEQGEKQFRMEVATISSTHHLNLVRLIGFCSEGRHRLLVYEFMRNGSLDSFLFTTDSGKLLTWEYRFNIALGTAKGITYLHEECRDCIVHCDIKPENILVDDNYTAKVSDFGLAKLLNPKDNRHKNMSSVRGTRGYLAPEWLANLPITSKSDVYSYGMVLLEIVSGKRNFDVSEKTNHKKFSIWAYEEFEKSNTEAILDKRLREDQTVDMEQVKRMVQTSFWCTQEQPLQRPTMGKVVQMIEGITAVNKPPRPKTLNEVSFSGSSGSTSHASILVASGPTHSSSSSATRSFQTMGITSSSTKIGQGSLLGS</sequence>
<dbReference type="Gene3D" id="3.30.200.20">
    <property type="entry name" value="Phosphorylase Kinase, domain 1"/>
    <property type="match status" value="1"/>
</dbReference>
<dbReference type="AlphaFoldDB" id="A0A0D3DKM0"/>
<dbReference type="KEGG" id="boe:106312149"/>
<evidence type="ECO:0000256" key="4">
    <source>
        <dbReference type="ARBA" id="ARBA00022527"/>
    </source>
</evidence>